<dbReference type="EMBL" id="MHKE01000017">
    <property type="protein sequence ID" value="OGY82809.1"/>
    <property type="molecule type" value="Genomic_DNA"/>
</dbReference>
<gene>
    <name evidence="5" type="ORF">A2898_04410</name>
</gene>
<dbReference type="Pfam" id="PF09972">
    <property type="entry name" value="DUF2207"/>
    <property type="match status" value="1"/>
</dbReference>
<keyword evidence="1" id="KW-1133">Transmembrane helix</keyword>
<evidence type="ECO:0000259" key="4">
    <source>
        <dbReference type="Pfam" id="PF20990"/>
    </source>
</evidence>
<feature type="signal peptide" evidence="2">
    <location>
        <begin position="1"/>
        <end position="29"/>
    </location>
</feature>
<evidence type="ECO:0000256" key="1">
    <source>
        <dbReference type="SAM" id="Phobius"/>
    </source>
</evidence>
<feature type="chain" id="PRO_5009581993" description="DUF2207 domain-containing protein" evidence="2">
    <location>
        <begin position="30"/>
        <end position="574"/>
    </location>
</feature>
<evidence type="ECO:0000259" key="3">
    <source>
        <dbReference type="Pfam" id="PF09972"/>
    </source>
</evidence>
<dbReference type="Proteomes" id="UP000179164">
    <property type="component" value="Unassembled WGS sequence"/>
</dbReference>
<evidence type="ECO:0008006" key="7">
    <source>
        <dbReference type="Google" id="ProtNLM"/>
    </source>
</evidence>
<dbReference type="AlphaFoldDB" id="A0A1G2B2A1"/>
<proteinExistence type="predicted"/>
<evidence type="ECO:0000313" key="5">
    <source>
        <dbReference type="EMBL" id="OGY82809.1"/>
    </source>
</evidence>
<feature type="domain" description="DUF2207" evidence="3">
    <location>
        <begin position="36"/>
        <end position="221"/>
    </location>
</feature>
<protein>
    <recommendedName>
        <fullName evidence="7">DUF2207 domain-containing protein</fullName>
    </recommendedName>
</protein>
<keyword evidence="2" id="KW-0732">Signal</keyword>
<keyword evidence="1" id="KW-0472">Membrane</keyword>
<keyword evidence="1" id="KW-0812">Transmembrane</keyword>
<reference evidence="5 6" key="1">
    <citation type="journal article" date="2016" name="Nat. Commun.">
        <title>Thousands of microbial genomes shed light on interconnected biogeochemical processes in an aquifer system.</title>
        <authorList>
            <person name="Anantharaman K."/>
            <person name="Brown C.T."/>
            <person name="Hug L.A."/>
            <person name="Sharon I."/>
            <person name="Castelle C.J."/>
            <person name="Probst A.J."/>
            <person name="Thomas B.C."/>
            <person name="Singh A."/>
            <person name="Wilkins M.J."/>
            <person name="Karaoz U."/>
            <person name="Brodie E.L."/>
            <person name="Williams K.H."/>
            <person name="Hubbard S.S."/>
            <person name="Banfield J.F."/>
        </authorList>
    </citation>
    <scope>NUCLEOTIDE SEQUENCE [LARGE SCALE GENOMIC DNA]</scope>
</reference>
<dbReference type="Pfam" id="PF20990">
    <property type="entry name" value="DUF2207_C"/>
    <property type="match status" value="1"/>
</dbReference>
<evidence type="ECO:0000256" key="2">
    <source>
        <dbReference type="SAM" id="SignalP"/>
    </source>
</evidence>
<feature type="domain" description="Predicted membrane protein YciQ-like C-terminal" evidence="4">
    <location>
        <begin position="279"/>
        <end position="503"/>
    </location>
</feature>
<feature type="transmembrane region" description="Helical" evidence="1">
    <location>
        <begin position="422"/>
        <end position="440"/>
    </location>
</feature>
<evidence type="ECO:0000313" key="6">
    <source>
        <dbReference type="Proteomes" id="UP000179164"/>
    </source>
</evidence>
<comment type="caution">
    <text evidence="5">The sequence shown here is derived from an EMBL/GenBank/DDBJ whole genome shotgun (WGS) entry which is preliminary data.</text>
</comment>
<accession>A0A1G2B2A1</accession>
<dbReference type="InterPro" id="IPR018702">
    <property type="entry name" value="DUF2207"/>
</dbReference>
<name>A0A1G2B2A1_9BACT</name>
<dbReference type="STRING" id="1798543.A2898_04410"/>
<sequence>MEYIATKKILLTAVLVVFCGMLVPFTANAQTSEEHVSDFSASIVIHKDSSLVVTEEITYDFGVLERHGIFRDIPYQYTRNGAKYSLRLDVLSVTDGLGAEQQFSTSRSGGKVSIKIGDPNVFVDGVRHYKIVYKIRRGVNFFDDHDELYWNVTGNEWLVSIKQSSAVVFLPQSIPATDIRHACYTGPNGSAASDCSYDVSTAGVVSFQSDSAFNAGEGLTIVVGLPKGVIKKPPILQSVADFLYDNWYAFIPLIVWALLHRHWYLKGRDPKARQPVIPMYEPPENMSTAVLGSLWDERADLKDISAAIVGMAVKGYVKIAQKGKKDFAFTKLKEEDVGLDAAEKEIFESLFGNRKVGESVEMSDLKNKFYKHLPDIKKAMYESLVQKKYYLHNPDAIRKRYLTVGLVILGISLFLLPGFSGWMVVVGVITGALVCFYGWIMPAKTLFGAEVKEHIQGFKWFLSVTEKERLKFYNPPGRTPEQFEHFLPYAMSLGVEKQWAGQFADIYKAQPEWYEGSGAGVFNAVIFASVMSDMSSNLNSTMSSHPSSAGGGSSGFGGGGFSGGGFGGGGGGSW</sequence>
<dbReference type="InterPro" id="IPR048389">
    <property type="entry name" value="YciQ-like_C"/>
</dbReference>
<organism evidence="5 6">
    <name type="scientific">Candidatus Kerfeldbacteria bacterium RIFCSPLOWO2_01_FULL_48_11</name>
    <dbReference type="NCBI Taxonomy" id="1798543"/>
    <lineage>
        <taxon>Bacteria</taxon>
        <taxon>Candidatus Kerfeldiibacteriota</taxon>
    </lineage>
</organism>